<evidence type="ECO:0000313" key="2">
    <source>
        <dbReference type="Proteomes" id="UP000237438"/>
    </source>
</evidence>
<dbReference type="Proteomes" id="UP000237438">
    <property type="component" value="Unassembled WGS sequence"/>
</dbReference>
<comment type="caution">
    <text evidence="1">The sequence shown here is derived from an EMBL/GenBank/DDBJ whole genome shotgun (WGS) entry which is preliminary data.</text>
</comment>
<feature type="non-terminal residue" evidence="1">
    <location>
        <position position="186"/>
    </location>
</feature>
<organism evidence="1 2">
    <name type="scientific">Erysiphe pulchra</name>
    <dbReference type="NCBI Taxonomy" id="225359"/>
    <lineage>
        <taxon>Eukaryota</taxon>
        <taxon>Fungi</taxon>
        <taxon>Dikarya</taxon>
        <taxon>Ascomycota</taxon>
        <taxon>Pezizomycotina</taxon>
        <taxon>Leotiomycetes</taxon>
        <taxon>Erysiphales</taxon>
        <taxon>Erysiphaceae</taxon>
        <taxon>Erysiphe</taxon>
    </lineage>
</organism>
<name>A0A2S4PLX5_9PEZI</name>
<dbReference type="AlphaFoldDB" id="A0A2S4PLX5"/>
<dbReference type="PANTHER" id="PTHR34587:SF2">
    <property type="entry name" value="G-PROTEIN COUPLED RECEPTORS FAMILY 1 PROFILE DOMAIN-CONTAINING PROTEIN"/>
    <property type="match status" value="1"/>
</dbReference>
<dbReference type="OrthoDB" id="2336871at2759"/>
<proteinExistence type="predicted"/>
<dbReference type="STRING" id="225359.A0A2S4PLX5"/>
<dbReference type="PANTHER" id="PTHR34587">
    <property type="entry name" value="VWFA DOMAIN-CONTAINING PROTEIN"/>
    <property type="match status" value="1"/>
</dbReference>
<dbReference type="InterPro" id="IPR053216">
    <property type="entry name" value="Appressorial_penetr-assoc"/>
</dbReference>
<gene>
    <name evidence="1" type="ORF">EPUL_005962</name>
</gene>
<evidence type="ECO:0000313" key="1">
    <source>
        <dbReference type="EMBL" id="POS83030.1"/>
    </source>
</evidence>
<accession>A0A2S4PLX5</accession>
<reference evidence="1 2" key="1">
    <citation type="submission" date="2017-10" db="EMBL/GenBank/DDBJ databases">
        <title>Development of genomic resources for the powdery mildew, Erysiphe pulchra.</title>
        <authorList>
            <person name="Wadl P.A."/>
            <person name="Mack B.M."/>
            <person name="Moore G."/>
            <person name="Beltz S.B."/>
        </authorList>
    </citation>
    <scope>NUCLEOTIDE SEQUENCE [LARGE SCALE GENOMIC DNA]</scope>
    <source>
        <strain evidence="1">Cflorida</strain>
    </source>
</reference>
<dbReference type="EMBL" id="PEDP01001969">
    <property type="protein sequence ID" value="POS83030.1"/>
    <property type="molecule type" value="Genomic_DNA"/>
</dbReference>
<keyword evidence="2" id="KW-1185">Reference proteome</keyword>
<sequence>MKLSLTIGLAVLAIGINTKELKQNLIQKASAQANGKAGIDTSDENFINVCDGKTPTNGKQNEAGSCNGIPMGEIPSKSNMVSSIITFPKTGETVKAGQSFDIKVKVANMETGFFADPQKSYYAAPQKLKNGKVIGHTHVTVQDMGNTMNPDTPLTADKFSFFKGIDAKADSSGLLSATVTDGLPVG</sequence>
<protein>
    <submittedName>
        <fullName evidence="1">Uncharacterized protein</fullName>
    </submittedName>
</protein>